<evidence type="ECO:0000313" key="1">
    <source>
        <dbReference type="EMBL" id="RNE48645.1"/>
    </source>
</evidence>
<dbReference type="OrthoDB" id="4401126at2"/>
<dbReference type="Gene3D" id="3.20.10.10">
    <property type="entry name" value="D-amino Acid Aminotransferase, subunit A, domain 2"/>
    <property type="match status" value="1"/>
</dbReference>
<evidence type="ECO:0008006" key="3">
    <source>
        <dbReference type="Google" id="ProtNLM"/>
    </source>
</evidence>
<protein>
    <recommendedName>
        <fullName evidence="3">Aminotransferase</fullName>
    </recommendedName>
</protein>
<proteinExistence type="predicted"/>
<sequence length="237" mass="26238">MFNVYASTFLMRDGRIANLDAHLARLRDETSISTSAIEDIREKLRQAGQGVFRPVVQVVGSTVSIDLHPTVLPPDEAIIDAEGIRDERRQPTRRGPDLGWQMSKLQQIRRRGANGGLLIDDRGFVISGIFSAILCLDHSQAHISAHPRASSSVTMDATLEIFEQQGIEPVEHPDGMSMAMLRSTETWLLSSLEGVRKITGWMEYGSVLNPSQGGVPRLGAPTHREINDLLWQAAEYV</sequence>
<dbReference type="EMBL" id="PTJO01000005">
    <property type="protein sequence ID" value="RNE48645.1"/>
    <property type="molecule type" value="Genomic_DNA"/>
</dbReference>
<dbReference type="InterPro" id="IPR001544">
    <property type="entry name" value="Aminotrans_IV"/>
</dbReference>
<accession>A0A3M8K7A7</accession>
<dbReference type="Proteomes" id="UP000266975">
    <property type="component" value="Unassembled WGS sequence"/>
</dbReference>
<dbReference type="Pfam" id="PF01063">
    <property type="entry name" value="Aminotran_4"/>
    <property type="match status" value="1"/>
</dbReference>
<reference evidence="1 2" key="1">
    <citation type="submission" date="2018-02" db="EMBL/GenBank/DDBJ databases">
        <title>Corynebacterium alimpuense sp. nov., a marine obligate actinomycete isolated from sediments of Valparaiso bay, Chile.</title>
        <authorList>
            <person name="Claverias F."/>
            <person name="Gonzales-Siles L."/>
            <person name="Salva-Serra F."/>
            <person name="Inganaes E."/>
            <person name="Molin K."/>
            <person name="Cumsille A."/>
            <person name="Undabarrena A."/>
            <person name="Couve E."/>
            <person name="Moore E.R.B."/>
            <person name="Gomila M."/>
            <person name="Camara B."/>
        </authorList>
    </citation>
    <scope>NUCLEOTIDE SEQUENCE [LARGE SCALE GENOMIC DNA]</scope>
    <source>
        <strain evidence="1 2">CCUG 69366</strain>
    </source>
</reference>
<keyword evidence="2" id="KW-1185">Reference proteome</keyword>
<evidence type="ECO:0000313" key="2">
    <source>
        <dbReference type="Proteomes" id="UP000266975"/>
    </source>
</evidence>
<dbReference type="InterPro" id="IPR043132">
    <property type="entry name" value="BCAT-like_C"/>
</dbReference>
<dbReference type="SUPFAM" id="SSF56752">
    <property type="entry name" value="D-aminoacid aminotransferase-like PLP-dependent enzymes"/>
    <property type="match status" value="1"/>
</dbReference>
<name>A0A3M8K7A7_9CORY</name>
<comment type="caution">
    <text evidence="1">The sequence shown here is derived from an EMBL/GenBank/DDBJ whole genome shotgun (WGS) entry which is preliminary data.</text>
</comment>
<dbReference type="GO" id="GO:0003824">
    <property type="term" value="F:catalytic activity"/>
    <property type="evidence" value="ECO:0007669"/>
    <property type="project" value="InterPro"/>
</dbReference>
<organism evidence="1 2">
    <name type="scientific">Corynebacterium alimapuense</name>
    <dbReference type="NCBI Taxonomy" id="1576874"/>
    <lineage>
        <taxon>Bacteria</taxon>
        <taxon>Bacillati</taxon>
        <taxon>Actinomycetota</taxon>
        <taxon>Actinomycetes</taxon>
        <taxon>Mycobacteriales</taxon>
        <taxon>Corynebacteriaceae</taxon>
        <taxon>Corynebacterium</taxon>
    </lineage>
</organism>
<dbReference type="InterPro" id="IPR036038">
    <property type="entry name" value="Aminotransferase-like"/>
</dbReference>
<dbReference type="AlphaFoldDB" id="A0A3M8K7A7"/>
<gene>
    <name evidence="1" type="ORF">C5L39_09195</name>
</gene>